<protein>
    <submittedName>
        <fullName evidence="1">Uncharacterized protein</fullName>
    </submittedName>
</protein>
<dbReference type="InterPro" id="IPR008964">
    <property type="entry name" value="Invasin/intimin_cell_adhesion"/>
</dbReference>
<dbReference type="EMBL" id="MT141249">
    <property type="protein sequence ID" value="QJA57012.1"/>
    <property type="molecule type" value="Genomic_DNA"/>
</dbReference>
<dbReference type="AlphaFoldDB" id="A0A6M3IKV5"/>
<dbReference type="SUPFAM" id="SSF49373">
    <property type="entry name" value="Invasin/intimin cell-adhesion fragments"/>
    <property type="match status" value="1"/>
</dbReference>
<dbReference type="EMBL" id="MT144961">
    <property type="protein sequence ID" value="QJI01916.1"/>
    <property type="molecule type" value="Genomic_DNA"/>
</dbReference>
<name>A0A6M3IKV5_9ZZZZ</name>
<proteinExistence type="predicted"/>
<evidence type="ECO:0000313" key="1">
    <source>
        <dbReference type="EMBL" id="QJA57012.1"/>
    </source>
</evidence>
<accession>A0A6M3IKV5</accession>
<reference evidence="1" key="1">
    <citation type="submission" date="2020-03" db="EMBL/GenBank/DDBJ databases">
        <title>The deep terrestrial virosphere.</title>
        <authorList>
            <person name="Holmfeldt K."/>
            <person name="Nilsson E."/>
            <person name="Simone D."/>
            <person name="Lopez-Fernandez M."/>
            <person name="Wu X."/>
            <person name="de Brujin I."/>
            <person name="Lundin D."/>
            <person name="Andersson A."/>
            <person name="Bertilsson S."/>
            <person name="Dopson M."/>
        </authorList>
    </citation>
    <scope>NUCLEOTIDE SEQUENCE</scope>
    <source>
        <strain evidence="1">MM415B01744</strain>
        <strain evidence="2">TM448B02836</strain>
    </source>
</reference>
<sequence length="96" mass="10869">MEIYQAGETVTVYSRVKDTMTGDWVAPSTIKITIYNAAGEVVINDDDMLEVPDTVGSYFYYFDTTDRAGVFKYKITAVRAGRKTINKDDYNTFKVV</sequence>
<gene>
    <name evidence="1" type="ORF">MM415B01744_0017</name>
    <name evidence="2" type="ORF">TM448B02836_0002</name>
</gene>
<evidence type="ECO:0000313" key="2">
    <source>
        <dbReference type="EMBL" id="QJI01916.1"/>
    </source>
</evidence>
<organism evidence="1">
    <name type="scientific">viral metagenome</name>
    <dbReference type="NCBI Taxonomy" id="1070528"/>
    <lineage>
        <taxon>unclassified sequences</taxon>
        <taxon>metagenomes</taxon>
        <taxon>organismal metagenomes</taxon>
    </lineage>
</organism>